<accession>A0A382J3T0</accession>
<organism evidence="1">
    <name type="scientific">marine metagenome</name>
    <dbReference type="NCBI Taxonomy" id="408172"/>
    <lineage>
        <taxon>unclassified sequences</taxon>
        <taxon>metagenomes</taxon>
        <taxon>ecological metagenomes</taxon>
    </lineage>
</organism>
<proteinExistence type="predicted"/>
<reference evidence="1" key="1">
    <citation type="submission" date="2018-05" db="EMBL/GenBank/DDBJ databases">
        <authorList>
            <person name="Lanie J.A."/>
            <person name="Ng W.-L."/>
            <person name="Kazmierczak K.M."/>
            <person name="Andrzejewski T.M."/>
            <person name="Davidsen T.M."/>
            <person name="Wayne K.J."/>
            <person name="Tettelin H."/>
            <person name="Glass J.I."/>
            <person name="Rusch D."/>
            <person name="Podicherti R."/>
            <person name="Tsui H.-C.T."/>
            <person name="Winkler M.E."/>
        </authorList>
    </citation>
    <scope>NUCLEOTIDE SEQUENCE</scope>
</reference>
<sequence>MIGSVRRPRRWSVVGILGGFSLVLISLHAWASLGQGGPKVDEARTRAIISDHFCPCQCGTHLPGSDRSPACFGCSVGKAEVTFIRESIAAGLTLREVLVALREPALIEVFADYDDPRLPEVWALAQAAAAEFQQHRVVLRPPGADDDAIRVVEFAECGRGTGRFSAWHRSLIRHHGPWDRSRLLELAQADGLGGDVMEDCLASIDVAAQVERDRSHARERGLRRLPAITVNSVPVSIQDEAL</sequence>
<gene>
    <name evidence="1" type="ORF">METZ01_LOCUS259123</name>
</gene>
<dbReference type="EMBL" id="UINC01071403">
    <property type="protein sequence ID" value="SVC06269.1"/>
    <property type="molecule type" value="Genomic_DNA"/>
</dbReference>
<dbReference type="Gene3D" id="3.40.30.10">
    <property type="entry name" value="Glutaredoxin"/>
    <property type="match status" value="1"/>
</dbReference>
<feature type="non-terminal residue" evidence="1">
    <location>
        <position position="242"/>
    </location>
</feature>
<name>A0A382J3T0_9ZZZZ</name>
<evidence type="ECO:0008006" key="2">
    <source>
        <dbReference type="Google" id="ProtNLM"/>
    </source>
</evidence>
<evidence type="ECO:0000313" key="1">
    <source>
        <dbReference type="EMBL" id="SVC06269.1"/>
    </source>
</evidence>
<dbReference type="SUPFAM" id="SSF52833">
    <property type="entry name" value="Thioredoxin-like"/>
    <property type="match status" value="1"/>
</dbReference>
<dbReference type="InterPro" id="IPR036249">
    <property type="entry name" value="Thioredoxin-like_sf"/>
</dbReference>
<protein>
    <recommendedName>
        <fullName evidence="2">Thioredoxin-like fold domain-containing protein</fullName>
    </recommendedName>
</protein>
<dbReference type="AlphaFoldDB" id="A0A382J3T0"/>